<accession>A0ABP8DCZ3</accession>
<sequence length="419" mass="44093">MLAEGLRCLRCDARYEPGAMFAGCPACAGRGTPSNLSVVYDDDALAKAVHDRPREPGSLWRYRDLLPVAPQDVTTLGEGGTPLVPAPRLAAKLGLKELYLKDESRNPTGSFKDRLAAVAVSVARGMGMRVITGSSSGNAGAATAAFAARAGLPCVMLTTQQFPIAMKTQMAVFGTLLLAAPTVKDRWRIVGQAVERLDWFPVTVYTWPYFGSNCYGIEGYKTIGYEIVDQLGRAPDHVVVPVGAGDAFTGAWKGFCEFRRAGVIDTVPRMHAAEVYGPLEHALAEGLDDCIEMPIGPDPTVAVSVGSNLSTFQALNVLRDTGGAARSADNAAMLQAQRDLAALEGIYVETSSALSVATIPRLVETGAVDPAGTVVAVLTSTGLKHSELTAAHLPSIPECGADLDSALDVLHSSYGFTAP</sequence>
<comment type="caution">
    <text evidence="4">The sequence shown here is derived from an EMBL/GenBank/DDBJ whole genome shotgun (WGS) entry which is preliminary data.</text>
</comment>
<name>A0ABP8DCZ3_9ACTN</name>
<feature type="domain" description="Tryptophan synthase beta chain-like PALP" evidence="3">
    <location>
        <begin position="75"/>
        <end position="379"/>
    </location>
</feature>
<gene>
    <name evidence="4" type="primary">thrC_2</name>
    <name evidence="4" type="ORF">GCM10022255_051920</name>
</gene>
<evidence type="ECO:0000256" key="2">
    <source>
        <dbReference type="ARBA" id="ARBA00022898"/>
    </source>
</evidence>
<evidence type="ECO:0000256" key="1">
    <source>
        <dbReference type="ARBA" id="ARBA00001933"/>
    </source>
</evidence>
<dbReference type="SUPFAM" id="SSF53686">
    <property type="entry name" value="Tryptophan synthase beta subunit-like PLP-dependent enzymes"/>
    <property type="match status" value="1"/>
</dbReference>
<dbReference type="RefSeq" id="WP_345129994.1">
    <property type="nucleotide sequence ID" value="NZ_BAABAT010000014.1"/>
</dbReference>
<organism evidence="4 5">
    <name type="scientific">Dactylosporangium darangshiense</name>
    <dbReference type="NCBI Taxonomy" id="579108"/>
    <lineage>
        <taxon>Bacteria</taxon>
        <taxon>Bacillati</taxon>
        <taxon>Actinomycetota</taxon>
        <taxon>Actinomycetes</taxon>
        <taxon>Micromonosporales</taxon>
        <taxon>Micromonosporaceae</taxon>
        <taxon>Dactylosporangium</taxon>
    </lineage>
</organism>
<keyword evidence="2" id="KW-0663">Pyridoxal phosphate</keyword>
<keyword evidence="5" id="KW-1185">Reference proteome</keyword>
<reference evidence="5" key="1">
    <citation type="journal article" date="2019" name="Int. J. Syst. Evol. Microbiol.">
        <title>The Global Catalogue of Microorganisms (GCM) 10K type strain sequencing project: providing services to taxonomists for standard genome sequencing and annotation.</title>
        <authorList>
            <consortium name="The Broad Institute Genomics Platform"/>
            <consortium name="The Broad Institute Genome Sequencing Center for Infectious Disease"/>
            <person name="Wu L."/>
            <person name="Ma J."/>
        </authorList>
    </citation>
    <scope>NUCLEOTIDE SEQUENCE [LARGE SCALE GENOMIC DNA]</scope>
    <source>
        <strain evidence="5">JCM 17441</strain>
    </source>
</reference>
<dbReference type="InterPro" id="IPR001926">
    <property type="entry name" value="TrpB-like_PALP"/>
</dbReference>
<evidence type="ECO:0000313" key="4">
    <source>
        <dbReference type="EMBL" id="GAA4252978.1"/>
    </source>
</evidence>
<dbReference type="Pfam" id="PF00291">
    <property type="entry name" value="PALP"/>
    <property type="match status" value="1"/>
</dbReference>
<dbReference type="InterPro" id="IPR036052">
    <property type="entry name" value="TrpB-like_PALP_sf"/>
</dbReference>
<dbReference type="Gene3D" id="3.40.50.1100">
    <property type="match status" value="2"/>
</dbReference>
<proteinExistence type="predicted"/>
<evidence type="ECO:0000259" key="3">
    <source>
        <dbReference type="Pfam" id="PF00291"/>
    </source>
</evidence>
<dbReference type="Proteomes" id="UP001500620">
    <property type="component" value="Unassembled WGS sequence"/>
</dbReference>
<comment type="cofactor">
    <cofactor evidence="1">
        <name>pyridoxal 5'-phosphate</name>
        <dbReference type="ChEBI" id="CHEBI:597326"/>
    </cofactor>
</comment>
<dbReference type="InterPro" id="IPR050214">
    <property type="entry name" value="Cys_Synth/Cystath_Beta-Synth"/>
</dbReference>
<protein>
    <submittedName>
        <fullName evidence="4">Threonine synthase</fullName>
    </submittedName>
</protein>
<dbReference type="PANTHER" id="PTHR10314">
    <property type="entry name" value="CYSTATHIONINE BETA-SYNTHASE"/>
    <property type="match status" value="1"/>
</dbReference>
<dbReference type="EMBL" id="BAABAT010000014">
    <property type="protein sequence ID" value="GAA4252978.1"/>
    <property type="molecule type" value="Genomic_DNA"/>
</dbReference>
<evidence type="ECO:0000313" key="5">
    <source>
        <dbReference type="Proteomes" id="UP001500620"/>
    </source>
</evidence>